<dbReference type="EMBL" id="JANFNG010000006">
    <property type="protein sequence ID" value="MCQ4080992.1"/>
    <property type="molecule type" value="Genomic_DNA"/>
</dbReference>
<feature type="compositionally biased region" description="Pro residues" evidence="1">
    <location>
        <begin position="211"/>
        <end position="230"/>
    </location>
</feature>
<dbReference type="RefSeq" id="WP_255919904.1">
    <property type="nucleotide sequence ID" value="NZ_JANFNG010000006.1"/>
</dbReference>
<comment type="caution">
    <text evidence="2">The sequence shown here is derived from an EMBL/GenBank/DDBJ whole genome shotgun (WGS) entry which is preliminary data.</text>
</comment>
<reference evidence="2" key="1">
    <citation type="submission" date="2022-06" db="EMBL/GenBank/DDBJ databases">
        <title>Draft genome sequence of Streptomyces sp. RB6PN25 isolated from peat swamp forest in Thailand.</title>
        <authorList>
            <person name="Duangmal K."/>
            <person name="Klaysubun C."/>
        </authorList>
    </citation>
    <scope>NUCLEOTIDE SEQUENCE</scope>
    <source>
        <strain evidence="2">RB6PN25</strain>
    </source>
</reference>
<gene>
    <name evidence="2" type="ORF">NGB36_10370</name>
</gene>
<protein>
    <recommendedName>
        <fullName evidence="4">DUF222 domain-containing protein</fullName>
    </recommendedName>
</protein>
<evidence type="ECO:0000256" key="1">
    <source>
        <dbReference type="SAM" id="MobiDB-lite"/>
    </source>
</evidence>
<dbReference type="Proteomes" id="UP001057702">
    <property type="component" value="Unassembled WGS sequence"/>
</dbReference>
<keyword evidence="3" id="KW-1185">Reference proteome</keyword>
<name>A0ABT1PWQ1_9ACTN</name>
<evidence type="ECO:0008006" key="4">
    <source>
        <dbReference type="Google" id="ProtNLM"/>
    </source>
</evidence>
<accession>A0ABT1PWQ1</accession>
<organism evidence="2 3">
    <name type="scientific">Streptomyces humicola</name>
    <dbReference type="NCBI Taxonomy" id="2953240"/>
    <lineage>
        <taxon>Bacteria</taxon>
        <taxon>Bacillati</taxon>
        <taxon>Actinomycetota</taxon>
        <taxon>Actinomycetes</taxon>
        <taxon>Kitasatosporales</taxon>
        <taxon>Streptomycetaceae</taxon>
        <taxon>Streptomyces</taxon>
    </lineage>
</organism>
<sequence>MPTPHGSRGGMAFSADELRVLRRALAEALVTAPDTTPVQDRTGHGHGRCRDVTEVQEYLRLAESVEEAVREGGRLRSFLLADLSLYRGALPGTAADYLERLAEALDAGYLPTPEDLAALRGLSRLPCTPAESYRRDGMRRRCEDLAEQAVRAKLEGRAPRTRPQIADRARLLALPGGRPSLREERATRDVLDVLIPVPARAAGEPAKKPGPANPKPGPKQPERTPAPAPQENPKTAPTREPSREPTREPSREPSREPGKEPERERRVPTPAEIWPPRRRPAPPPPQQRRAIG</sequence>
<evidence type="ECO:0000313" key="3">
    <source>
        <dbReference type="Proteomes" id="UP001057702"/>
    </source>
</evidence>
<proteinExistence type="predicted"/>
<feature type="region of interest" description="Disordered" evidence="1">
    <location>
        <begin position="201"/>
        <end position="292"/>
    </location>
</feature>
<evidence type="ECO:0000313" key="2">
    <source>
        <dbReference type="EMBL" id="MCQ4080992.1"/>
    </source>
</evidence>
<feature type="compositionally biased region" description="Basic and acidic residues" evidence="1">
    <location>
        <begin position="240"/>
        <end position="267"/>
    </location>
</feature>